<organism evidence="2">
    <name type="scientific">Clostridium botulinum B str. Osaka05</name>
    <dbReference type="NCBI Taxonomy" id="1407017"/>
    <lineage>
        <taxon>Bacteria</taxon>
        <taxon>Bacillati</taxon>
        <taxon>Bacillota</taxon>
        <taxon>Clostridia</taxon>
        <taxon>Eubacteriales</taxon>
        <taxon>Clostridiaceae</taxon>
        <taxon>Clostridium</taxon>
    </lineage>
</organism>
<keyword evidence="1" id="KW-0812">Transmembrane</keyword>
<protein>
    <submittedName>
        <fullName evidence="2">Uncharacterized protein</fullName>
    </submittedName>
</protein>
<feature type="transmembrane region" description="Helical" evidence="1">
    <location>
        <begin position="35"/>
        <end position="54"/>
    </location>
</feature>
<accession>A0A0S6U1Y4</accession>
<proteinExistence type="predicted"/>
<dbReference type="EMBL" id="DF384213">
    <property type="protein sequence ID" value="GAE01433.1"/>
    <property type="molecule type" value="Genomic_DNA"/>
</dbReference>
<evidence type="ECO:0000256" key="1">
    <source>
        <dbReference type="SAM" id="Phobius"/>
    </source>
</evidence>
<keyword evidence="1" id="KW-0472">Membrane</keyword>
<feature type="transmembrane region" description="Helical" evidence="1">
    <location>
        <begin position="6"/>
        <end position="23"/>
    </location>
</feature>
<evidence type="ECO:0000313" key="2">
    <source>
        <dbReference type="EMBL" id="GAE01433.1"/>
    </source>
</evidence>
<name>A0A0S6U1Y4_CLOBO</name>
<feature type="transmembrane region" description="Helical" evidence="1">
    <location>
        <begin position="60"/>
        <end position="77"/>
    </location>
</feature>
<reference evidence="2" key="1">
    <citation type="submission" date="2013-10" db="EMBL/GenBank/DDBJ databases">
        <title>Draft genome sequence of Clostridium botulinum type B strain Osaka05.</title>
        <authorList>
            <person name="Sakaguchi Y."/>
            <person name="Hosomi K."/>
            <person name="Uchiyama J."/>
            <person name="Ogura Y."/>
            <person name="Sakaguchi M."/>
            <person name="Kohda T."/>
            <person name="Mukamoto M."/>
            <person name="Misawa N."/>
            <person name="Matsuzaki S."/>
            <person name="Hayashi T."/>
            <person name="Kozaki S."/>
        </authorList>
    </citation>
    <scope>NUCLEOTIDE SEQUENCE</scope>
    <source>
        <strain evidence="2">Osaka05</strain>
    </source>
</reference>
<gene>
    <name evidence="2" type="ORF">CBO05C_1123</name>
</gene>
<dbReference type="HOGENOM" id="CLU_143353_0_0_9"/>
<dbReference type="Proteomes" id="UP000054164">
    <property type="component" value="Unassembled WGS sequence"/>
</dbReference>
<keyword evidence="1" id="KW-1133">Transmembrane helix</keyword>
<sequence length="156" mass="18091">MSYMMNWIFVVLFVGIIFKEFKIVNQLVIKTEKKLIETIFLIIGIGVLFYITYIYAKNQIHYSLGILGTILYVGAYLKNGITSKGVVSSYRYLQFVPWDKIEKVHINKGKSIKVSYSGNGGTNRLYFKNKDYDKIIELLNEKLINNLITIDHDFSN</sequence>
<dbReference type="AlphaFoldDB" id="A0A0S6U1Y4"/>